<dbReference type="Gene3D" id="3.10.10.10">
    <property type="entry name" value="HIV Type 1 Reverse Transcriptase, subunit A, domain 1"/>
    <property type="match status" value="1"/>
</dbReference>
<dbReference type="InterPro" id="IPR005162">
    <property type="entry name" value="Retrotrans_gag_dom"/>
</dbReference>
<evidence type="ECO:0000256" key="3">
    <source>
        <dbReference type="ARBA" id="ARBA00012493"/>
    </source>
</evidence>
<dbReference type="GeneTree" id="ENSGT01040000240511"/>
<dbReference type="PANTHER" id="PTHR37984:SF5">
    <property type="entry name" value="PROTEIN NYNRIN-LIKE"/>
    <property type="match status" value="1"/>
</dbReference>
<dbReference type="GO" id="GO:0003964">
    <property type="term" value="F:RNA-directed DNA polymerase activity"/>
    <property type="evidence" value="ECO:0007669"/>
    <property type="project" value="UniProtKB-KW"/>
</dbReference>
<dbReference type="CDD" id="cd09274">
    <property type="entry name" value="RNase_HI_RT_Ty3"/>
    <property type="match status" value="1"/>
</dbReference>
<keyword evidence="10" id="KW-0255">Endonuclease</keyword>
<sequence length="1468" mass="166159">MEELRAKFDQLQTAFTVSQAAHAVKGHVLTPERFDGTRCKLPTFLAQVELYFSQLSAHAFPTDTSKVAFILSLLTGPAGQWATNLILGNDPVKDNLNDFKKLLTDTFGDPLRTENAGWALYRLKQGKGTVLDYLNKFNLYRHQLDWGENAFMLLFTAGLSDMLQDELARLEPAENWDALVAKVLRLDARFEARKHSKAMCAPPMHVTRAPVVMGEEPMELGVFKKLSTEEKSRRRQLGLCLYCGNAGHFAKNCNVKPSQLSGKRPALVRRESNALGLLKQSTEGRKHVFVPITLSVGGRELVSTLALLDSGATVSYVDIEFAKKHGIPRVRKACDVWVEGADGRLLETGVVNHETSAVMWEVQGVTGTFVWDITSLPRYDVILGMDWLAVVNPQVDWATRKLTLKRQDCCTLNVTQSDMEGVPAEYGEFSDVFCKREVDKLPPHRPYDCAIKLAEGAKLPAGRLYALTVPERQALREFLDENLAKGFIRPSSSPTAAPVFFVAKKTGELRLVCDYRILNKYTIRDRYPLPLISELLSRVQGAKVFTKLDLRGAYNLIRIREGDEWKTAFNTCFGCHEFRVMPFGLCNAPAVFQRFMNDVFRDLIDQFLVIYLDDILIFSKDEKEHRQHVKQVLHRLRANGLFAKASKCVFHVPEVEFLGHVVSGRELKMDPHKVDAVNSWQELKTKKDVQRFLGFANYYREFIPNFAKLTVPLTQLLRKKQPFVWGREAHDAFLQLKSSFQSDNILTHPDVDKPFVVEADASSYALGAVLSQKDSSGTLRPCGFYSRQLTPFEQNYTIWEKELLAIKVAFEVWRHWLEGARHQIVVRSDHKNLEHLQTAKKLNQRQIRWALFFSRFNFKVQFVEGKANLRADALSRKPEFKTNEQVVCQTILPTASLCVVDNELGLHDQILEAQRDDVWTQEQLMLLSAGNRTILPHLQDQDGVLVRRGQVYVPVGALRLEVIRAHHDEPMAGHFGRFKTVQLITRSYWWPKMRQDILRFCDSCAVCQQSKTPVGRPRGLLSSLPVPERPWQIISMDFISDLPKSGGYTCIWVVVDLFSKLAHFIPCSTIPAAPTLALLFTKHIYRLHGAPEVIISDRAPQFVSRFWKHFHECLGTKLNVSSAFHPQTDGQSERVNGLLEQYLRCFCLDQPTAWVKWLPVAEFAYNNAVHTSSQHTPFELTYGFHPRGGVAPSTNVVSSDPVYRSSEMAALHDVARRLLLEAKATQKTQADRHRQAGEELEEGDLVWLSSKHIKQAGGKFAPRYLGPFPIVKKISSVAFRLRLPSSLKVHPVFHRSLLKLDTSSRRGAIAEGITATSPPSGEEAFVRGDSVMIEPHGSVTDRRGRKTPRESDTLEERERKRLRDIFAAPSDEESFEGFTERMEEGLVSSEEDEMDWTRVREELGATGHDGIEDEWGPSGLDPWYSWRDGTGSTAGDAVGRSQRCSSSDEESDEETPGLRRTADSDEDL</sequence>
<feature type="compositionally biased region" description="Basic and acidic residues" evidence="20">
    <location>
        <begin position="1339"/>
        <end position="1364"/>
    </location>
</feature>
<dbReference type="PROSITE" id="PS00141">
    <property type="entry name" value="ASP_PROTEASE"/>
    <property type="match status" value="1"/>
</dbReference>
<evidence type="ECO:0000256" key="14">
    <source>
        <dbReference type="ARBA" id="ARBA00022918"/>
    </source>
</evidence>
<keyword evidence="19" id="KW-0863">Zinc-finger</keyword>
<dbReference type="FunFam" id="1.10.340.70:FF:000001">
    <property type="entry name" value="Retrovirus-related Pol polyprotein from transposon gypsy-like Protein"/>
    <property type="match status" value="1"/>
</dbReference>
<evidence type="ECO:0000256" key="11">
    <source>
        <dbReference type="ARBA" id="ARBA00022801"/>
    </source>
</evidence>
<evidence type="ECO:0000256" key="2">
    <source>
        <dbReference type="ARBA" id="ARBA00012180"/>
    </source>
</evidence>
<dbReference type="Pfam" id="PF17917">
    <property type="entry name" value="RT_RNaseH"/>
    <property type="match status" value="1"/>
</dbReference>
<dbReference type="InParanoid" id="A0A803T2B2"/>
<dbReference type="Pfam" id="PF03732">
    <property type="entry name" value="Retrotrans_gag"/>
    <property type="match status" value="1"/>
</dbReference>
<reference evidence="24" key="3">
    <citation type="submission" date="2025-09" db="UniProtKB">
        <authorList>
            <consortium name="Ensembl"/>
        </authorList>
    </citation>
    <scope>IDENTIFICATION</scope>
</reference>
<feature type="domain" description="Reverse transcriptase" evidence="22">
    <location>
        <begin position="483"/>
        <end position="662"/>
    </location>
</feature>
<dbReference type="Pfam" id="PF00078">
    <property type="entry name" value="RVT_1"/>
    <property type="match status" value="1"/>
</dbReference>
<organism evidence="24 25">
    <name type="scientific">Anolis carolinensis</name>
    <name type="common">Green anole</name>
    <name type="synonym">American chameleon</name>
    <dbReference type="NCBI Taxonomy" id="28377"/>
    <lineage>
        <taxon>Eukaryota</taxon>
        <taxon>Metazoa</taxon>
        <taxon>Chordata</taxon>
        <taxon>Craniata</taxon>
        <taxon>Vertebrata</taxon>
        <taxon>Euteleostomi</taxon>
        <taxon>Lepidosauria</taxon>
        <taxon>Squamata</taxon>
        <taxon>Bifurcata</taxon>
        <taxon>Unidentata</taxon>
        <taxon>Episquamata</taxon>
        <taxon>Toxicofera</taxon>
        <taxon>Iguania</taxon>
        <taxon>Dactyloidae</taxon>
        <taxon>Anolis</taxon>
    </lineage>
</organism>
<dbReference type="GO" id="GO:0003887">
    <property type="term" value="F:DNA-directed DNA polymerase activity"/>
    <property type="evidence" value="ECO:0007669"/>
    <property type="project" value="UniProtKB-KW"/>
</dbReference>
<feature type="domain" description="Integrase catalytic" evidence="23">
    <location>
        <begin position="1026"/>
        <end position="1185"/>
    </location>
</feature>
<evidence type="ECO:0000256" key="4">
    <source>
        <dbReference type="ARBA" id="ARBA00022670"/>
    </source>
</evidence>
<feature type="compositionally biased region" description="Basic and acidic residues" evidence="20">
    <location>
        <begin position="1456"/>
        <end position="1468"/>
    </location>
</feature>
<dbReference type="PROSITE" id="PS50994">
    <property type="entry name" value="INTEGRASE"/>
    <property type="match status" value="1"/>
</dbReference>
<keyword evidence="17" id="KW-0233">DNA recombination</keyword>
<accession>A0A803T2B2</accession>
<dbReference type="SUPFAM" id="SSF53098">
    <property type="entry name" value="Ribonuclease H-like"/>
    <property type="match status" value="1"/>
</dbReference>
<dbReference type="InterPro" id="IPR043128">
    <property type="entry name" value="Rev_trsase/Diguanyl_cyclase"/>
</dbReference>
<dbReference type="EC" id="2.7.7.49" evidence="3"/>
<feature type="region of interest" description="Disordered" evidence="20">
    <location>
        <begin position="1335"/>
        <end position="1468"/>
    </location>
</feature>
<evidence type="ECO:0000256" key="6">
    <source>
        <dbReference type="ARBA" id="ARBA00022695"/>
    </source>
</evidence>
<keyword evidence="25" id="KW-1185">Reference proteome</keyword>
<keyword evidence="5" id="KW-0808">Transferase</keyword>
<keyword evidence="12" id="KW-0460">Magnesium</keyword>
<keyword evidence="9" id="KW-0064">Aspartyl protease</keyword>
<dbReference type="GO" id="GO:0008270">
    <property type="term" value="F:zinc ion binding"/>
    <property type="evidence" value="ECO:0007669"/>
    <property type="project" value="UniProtKB-KW"/>
</dbReference>
<dbReference type="Pfam" id="PF17921">
    <property type="entry name" value="Integrase_H2C2"/>
    <property type="match status" value="1"/>
</dbReference>
<dbReference type="Pfam" id="PF00665">
    <property type="entry name" value="rve"/>
    <property type="match status" value="1"/>
</dbReference>
<keyword evidence="6" id="KW-0548">Nucleotidyltransferase</keyword>
<dbReference type="InterPro" id="IPR043502">
    <property type="entry name" value="DNA/RNA_pol_sf"/>
</dbReference>
<dbReference type="FunFam" id="3.30.70.270:FF:000020">
    <property type="entry name" value="Transposon Tf2-6 polyprotein-like Protein"/>
    <property type="match status" value="1"/>
</dbReference>
<evidence type="ECO:0000256" key="10">
    <source>
        <dbReference type="ARBA" id="ARBA00022759"/>
    </source>
</evidence>
<dbReference type="FunCoup" id="A0A803T2B2">
    <property type="interactions" value="24"/>
</dbReference>
<dbReference type="PROSITE" id="PS50878">
    <property type="entry name" value="RT_POL"/>
    <property type="match status" value="1"/>
</dbReference>
<dbReference type="InterPro" id="IPR001969">
    <property type="entry name" value="Aspartic_peptidase_AS"/>
</dbReference>
<comment type="similarity">
    <text evidence="1">Belongs to the beta type-B retroviral polymerase family. HERV class-II K(HML-2) pol subfamily.</text>
</comment>
<keyword evidence="15" id="KW-0239">DNA-directed DNA polymerase</keyword>
<reference evidence="24" key="2">
    <citation type="submission" date="2025-08" db="UniProtKB">
        <authorList>
            <consortium name="Ensembl"/>
        </authorList>
    </citation>
    <scope>IDENTIFICATION</scope>
</reference>
<evidence type="ECO:0000256" key="15">
    <source>
        <dbReference type="ARBA" id="ARBA00022932"/>
    </source>
</evidence>
<reference evidence="24 25" key="1">
    <citation type="submission" date="2009-12" db="EMBL/GenBank/DDBJ databases">
        <title>The Genome Sequence of Anolis carolinensis (Green Anole Lizard).</title>
        <authorList>
            <consortium name="The Genome Sequencing Platform"/>
            <person name="Di Palma F."/>
            <person name="Alfoldi J."/>
            <person name="Heiman D."/>
            <person name="Young S."/>
            <person name="Grabherr M."/>
            <person name="Johnson J."/>
            <person name="Lander E.S."/>
            <person name="Lindblad-Toh K."/>
        </authorList>
    </citation>
    <scope>NUCLEOTIDE SEQUENCE [LARGE SCALE GENOMIC DNA]</scope>
    <source>
        <strain evidence="24 25">JBL SC #1</strain>
    </source>
</reference>
<dbReference type="GO" id="GO:0006310">
    <property type="term" value="P:DNA recombination"/>
    <property type="evidence" value="ECO:0007669"/>
    <property type="project" value="UniProtKB-KW"/>
</dbReference>
<keyword evidence="7" id="KW-0540">Nuclease</keyword>
<keyword evidence="8" id="KW-0479">Metal-binding</keyword>
<evidence type="ECO:0000256" key="9">
    <source>
        <dbReference type="ARBA" id="ARBA00022750"/>
    </source>
</evidence>
<dbReference type="Gene3D" id="1.10.340.70">
    <property type="match status" value="1"/>
</dbReference>
<evidence type="ECO:0000256" key="16">
    <source>
        <dbReference type="ARBA" id="ARBA00023125"/>
    </source>
</evidence>
<keyword evidence="11" id="KW-0378">Hydrolase</keyword>
<evidence type="ECO:0000256" key="7">
    <source>
        <dbReference type="ARBA" id="ARBA00022722"/>
    </source>
</evidence>
<keyword evidence="19" id="KW-0862">Zinc</keyword>
<dbReference type="SUPFAM" id="SSF57756">
    <property type="entry name" value="Retrovirus zinc finger-like domains"/>
    <property type="match status" value="1"/>
</dbReference>
<evidence type="ECO:0000259" key="23">
    <source>
        <dbReference type="PROSITE" id="PS50994"/>
    </source>
</evidence>
<dbReference type="GO" id="GO:0004190">
    <property type="term" value="F:aspartic-type endopeptidase activity"/>
    <property type="evidence" value="ECO:0007669"/>
    <property type="project" value="UniProtKB-KW"/>
</dbReference>
<dbReference type="InterPro" id="IPR041588">
    <property type="entry name" value="Integrase_H2C2"/>
</dbReference>
<dbReference type="InterPro" id="IPR050951">
    <property type="entry name" value="Retrovirus_Pol_polyprotein"/>
</dbReference>
<protein>
    <recommendedName>
        <fullName evidence="18">Gypsy retrotransposon integrase-like protein 1</fullName>
        <ecNumber evidence="3">2.7.7.49</ecNumber>
        <ecNumber evidence="2">3.1.26.4</ecNumber>
    </recommendedName>
</protein>
<dbReference type="InterPro" id="IPR036875">
    <property type="entry name" value="Znf_CCHC_sf"/>
</dbReference>
<dbReference type="PROSITE" id="PS50158">
    <property type="entry name" value="ZF_CCHC"/>
    <property type="match status" value="1"/>
</dbReference>
<keyword evidence="14" id="KW-0695">RNA-directed DNA polymerase</keyword>
<dbReference type="InterPro" id="IPR012337">
    <property type="entry name" value="RNaseH-like_sf"/>
</dbReference>
<dbReference type="InterPro" id="IPR036397">
    <property type="entry name" value="RNaseH_sf"/>
</dbReference>
<evidence type="ECO:0000256" key="17">
    <source>
        <dbReference type="ARBA" id="ARBA00023172"/>
    </source>
</evidence>
<dbReference type="GO" id="GO:0006508">
    <property type="term" value="P:proteolysis"/>
    <property type="evidence" value="ECO:0007669"/>
    <property type="project" value="UniProtKB-KW"/>
</dbReference>
<dbReference type="GO" id="GO:0015074">
    <property type="term" value="P:DNA integration"/>
    <property type="evidence" value="ECO:0007669"/>
    <property type="project" value="UniProtKB-KW"/>
</dbReference>
<dbReference type="CDD" id="cd00303">
    <property type="entry name" value="retropepsin_like"/>
    <property type="match status" value="1"/>
</dbReference>
<evidence type="ECO:0000256" key="20">
    <source>
        <dbReference type="SAM" id="MobiDB-lite"/>
    </source>
</evidence>
<evidence type="ECO:0000256" key="18">
    <source>
        <dbReference type="ARBA" id="ARBA00039658"/>
    </source>
</evidence>
<keyword evidence="16" id="KW-0238">DNA-binding</keyword>
<evidence type="ECO:0000256" key="13">
    <source>
        <dbReference type="ARBA" id="ARBA00022908"/>
    </source>
</evidence>
<evidence type="ECO:0000256" key="8">
    <source>
        <dbReference type="ARBA" id="ARBA00022723"/>
    </source>
</evidence>
<evidence type="ECO:0000256" key="19">
    <source>
        <dbReference type="PROSITE-ProRule" id="PRU00047"/>
    </source>
</evidence>
<dbReference type="GO" id="GO:0003677">
    <property type="term" value="F:DNA binding"/>
    <property type="evidence" value="ECO:0007669"/>
    <property type="project" value="UniProtKB-KW"/>
</dbReference>
<evidence type="ECO:0000313" key="24">
    <source>
        <dbReference type="Ensembl" id="ENSACAP00000029352.1"/>
    </source>
</evidence>
<dbReference type="Pfam" id="PF24626">
    <property type="entry name" value="SH3_Tf2-1"/>
    <property type="match status" value="1"/>
</dbReference>
<dbReference type="Ensembl" id="ENSACAT00000044108.1">
    <property type="protein sequence ID" value="ENSACAP00000029352.1"/>
    <property type="gene ID" value="ENSACAG00000036924.1"/>
</dbReference>
<dbReference type="SUPFAM" id="SSF56672">
    <property type="entry name" value="DNA/RNA polymerases"/>
    <property type="match status" value="1"/>
</dbReference>
<name>A0A803T2B2_ANOCA</name>
<dbReference type="EC" id="3.1.26.4" evidence="2"/>
<dbReference type="Proteomes" id="UP000001646">
    <property type="component" value="Chromosome 6"/>
</dbReference>
<evidence type="ECO:0000256" key="12">
    <source>
        <dbReference type="ARBA" id="ARBA00022842"/>
    </source>
</evidence>
<dbReference type="InterPro" id="IPR001878">
    <property type="entry name" value="Znf_CCHC"/>
</dbReference>
<evidence type="ECO:0000259" key="22">
    <source>
        <dbReference type="PROSITE" id="PS50878"/>
    </source>
</evidence>
<evidence type="ECO:0000256" key="5">
    <source>
        <dbReference type="ARBA" id="ARBA00022679"/>
    </source>
</evidence>
<dbReference type="FunFam" id="3.10.20.370:FF:000003">
    <property type="entry name" value="Transposon Tf2-6 polyprotein"/>
    <property type="match status" value="1"/>
</dbReference>
<keyword evidence="4" id="KW-0645">Protease</keyword>
<feature type="domain" description="CCHC-type" evidence="21">
    <location>
        <begin position="240"/>
        <end position="253"/>
    </location>
</feature>
<dbReference type="Gene3D" id="3.30.70.270">
    <property type="match status" value="2"/>
</dbReference>
<keyword evidence="13" id="KW-0229">DNA integration</keyword>
<dbReference type="InterPro" id="IPR000477">
    <property type="entry name" value="RT_dom"/>
</dbReference>
<evidence type="ECO:0000313" key="25">
    <source>
        <dbReference type="Proteomes" id="UP000001646"/>
    </source>
</evidence>
<evidence type="ECO:0000259" key="21">
    <source>
        <dbReference type="PROSITE" id="PS50158"/>
    </source>
</evidence>
<dbReference type="PANTHER" id="PTHR37984">
    <property type="entry name" value="PROTEIN CBG26694"/>
    <property type="match status" value="1"/>
</dbReference>
<dbReference type="Pfam" id="PF08284">
    <property type="entry name" value="RVP_2"/>
    <property type="match status" value="1"/>
</dbReference>
<dbReference type="SUPFAM" id="SSF50630">
    <property type="entry name" value="Acid proteases"/>
    <property type="match status" value="1"/>
</dbReference>
<dbReference type="InterPro" id="IPR041373">
    <property type="entry name" value="RT_RNaseH"/>
</dbReference>
<dbReference type="CDD" id="cd01647">
    <property type="entry name" value="RT_LTR"/>
    <property type="match status" value="1"/>
</dbReference>
<dbReference type="InterPro" id="IPR056924">
    <property type="entry name" value="SH3_Tf2-1"/>
</dbReference>
<dbReference type="InterPro" id="IPR021109">
    <property type="entry name" value="Peptidase_aspartic_dom_sf"/>
</dbReference>
<dbReference type="InterPro" id="IPR001584">
    <property type="entry name" value="Integrase_cat-core"/>
</dbReference>
<proteinExistence type="inferred from homology"/>
<dbReference type="GO" id="GO:0004523">
    <property type="term" value="F:RNA-DNA hybrid ribonuclease activity"/>
    <property type="evidence" value="ECO:0007669"/>
    <property type="project" value="UniProtKB-EC"/>
</dbReference>
<evidence type="ECO:0000256" key="1">
    <source>
        <dbReference type="ARBA" id="ARBA00010879"/>
    </source>
</evidence>
<dbReference type="Gene3D" id="2.40.70.10">
    <property type="entry name" value="Acid Proteases"/>
    <property type="match status" value="1"/>
</dbReference>
<dbReference type="Gene3D" id="3.30.420.10">
    <property type="entry name" value="Ribonuclease H-like superfamily/Ribonuclease H"/>
    <property type="match status" value="1"/>
</dbReference>